<gene>
    <name evidence="2" type="ORF">vBKpMFBKp24_265</name>
</gene>
<keyword evidence="1" id="KW-1133">Transmembrane helix</keyword>
<keyword evidence="1" id="KW-0472">Membrane</keyword>
<dbReference type="Proteomes" id="UP000596381">
    <property type="component" value="Segment"/>
</dbReference>
<dbReference type="EMBL" id="MW394391">
    <property type="protein sequence ID" value="QQV92230.1"/>
    <property type="molecule type" value="Genomic_DNA"/>
</dbReference>
<name>A0A7U0J6D2_9CAUD</name>
<feature type="transmembrane region" description="Helical" evidence="1">
    <location>
        <begin position="30"/>
        <end position="49"/>
    </location>
</feature>
<evidence type="ECO:0000256" key="1">
    <source>
        <dbReference type="SAM" id="Phobius"/>
    </source>
</evidence>
<keyword evidence="3" id="KW-1185">Reference proteome</keyword>
<evidence type="ECO:0000313" key="2">
    <source>
        <dbReference type="EMBL" id="QQV92230.1"/>
    </source>
</evidence>
<proteinExistence type="predicted"/>
<protein>
    <submittedName>
        <fullName evidence="2">Uncharacterized protein</fullName>
    </submittedName>
</protein>
<feature type="transmembrane region" description="Helical" evidence="1">
    <location>
        <begin position="109"/>
        <end position="133"/>
    </location>
</feature>
<feature type="transmembrane region" description="Helical" evidence="1">
    <location>
        <begin position="80"/>
        <end position="97"/>
    </location>
</feature>
<reference evidence="2 3" key="1">
    <citation type="submission" date="2020-12" db="EMBL/GenBank/DDBJ databases">
        <title>Genomic characterization of four novel bacteriophages infecting Klebsiella pneumoniae.</title>
        <authorList>
            <person name="Estrada Bonilla B."/>
            <person name="Costa A.R."/>
            <person name="van Rossum T."/>
            <person name="Hagedoorn S."/>
            <person name="Wallinga H."/>
            <person name="Xiao M."/>
            <person name="Song W."/>
            <person name="Haas P.-J."/>
            <person name="Nobrega F.L."/>
            <person name="Brouns S.J.J."/>
        </authorList>
    </citation>
    <scope>NUCLEOTIDE SEQUENCE [LARGE SCALE GENOMIC DNA]</scope>
</reference>
<sequence length="135" mass="15610">MSTDTINLNDNQFRDNNGHIFFKKGTLPQLMTPFFMLFIIFSQPIFTAIQVALPSIGWLISLVLFTVWFVYDRESLKKEGAFVPSAWWWLIAPVYIYKRQNRNGNSRLWFVWYILSGILSIFVAVVVAAALGVQL</sequence>
<evidence type="ECO:0000313" key="3">
    <source>
        <dbReference type="Proteomes" id="UP000596381"/>
    </source>
</evidence>
<accession>A0A7U0J6D2</accession>
<keyword evidence="1" id="KW-0812">Transmembrane</keyword>
<feature type="transmembrane region" description="Helical" evidence="1">
    <location>
        <begin position="55"/>
        <end position="71"/>
    </location>
</feature>
<organism evidence="2 3">
    <name type="scientific">Klebsiella phage vB_KpM_FBKp24</name>
    <dbReference type="NCBI Taxonomy" id="2801834"/>
    <lineage>
        <taxon>Viruses</taxon>
        <taxon>Duplodnaviria</taxon>
        <taxon>Heunggongvirae</taxon>
        <taxon>Uroviricota</taxon>
        <taxon>Caudoviricetes</taxon>
        <taxon>Chimalliviridae</taxon>
        <taxon>Maaswegvirus</taxon>
        <taxon>Maaswegvirus Kp24</taxon>
    </lineage>
</organism>